<dbReference type="AlphaFoldDB" id="A0A4Y7J796"/>
<evidence type="ECO:0000313" key="3">
    <source>
        <dbReference type="EMBL" id="RZC55920.1"/>
    </source>
</evidence>
<dbReference type="EMBL" id="CM010717">
    <property type="protein sequence ID" value="RZC55920.1"/>
    <property type="molecule type" value="Genomic_DNA"/>
</dbReference>
<organism evidence="3 4">
    <name type="scientific">Papaver somniferum</name>
    <name type="common">Opium poppy</name>
    <dbReference type="NCBI Taxonomy" id="3469"/>
    <lineage>
        <taxon>Eukaryota</taxon>
        <taxon>Viridiplantae</taxon>
        <taxon>Streptophyta</taxon>
        <taxon>Embryophyta</taxon>
        <taxon>Tracheophyta</taxon>
        <taxon>Spermatophyta</taxon>
        <taxon>Magnoliopsida</taxon>
        <taxon>Ranunculales</taxon>
        <taxon>Papaveraceae</taxon>
        <taxon>Papaveroideae</taxon>
        <taxon>Papaver</taxon>
    </lineage>
</organism>
<accession>A0A4Y7J796</accession>
<gene>
    <name evidence="2" type="ORF">C5167_014753</name>
    <name evidence="3" type="ORF">C5167_014754</name>
</gene>
<dbReference type="Gramene" id="RZC55920">
    <property type="protein sequence ID" value="RZC55920"/>
    <property type="gene ID" value="C5167_014754"/>
</dbReference>
<evidence type="ECO:0000256" key="1">
    <source>
        <dbReference type="SAM" id="SignalP"/>
    </source>
</evidence>
<reference evidence="3 4" key="1">
    <citation type="journal article" date="2018" name="Science">
        <title>The opium poppy genome and morphinan production.</title>
        <authorList>
            <person name="Guo L."/>
            <person name="Winzer T."/>
            <person name="Yang X."/>
            <person name="Li Y."/>
            <person name="Ning Z."/>
            <person name="He Z."/>
            <person name="Teodor R."/>
            <person name="Lu Y."/>
            <person name="Bowser T.A."/>
            <person name="Graham I.A."/>
            <person name="Ye K."/>
        </authorList>
    </citation>
    <scope>NUCLEOTIDE SEQUENCE [LARGE SCALE GENOMIC DNA]</scope>
    <source>
        <strain evidence="4">cv. HN1</strain>
        <tissue evidence="3">Leaves</tissue>
    </source>
</reference>
<keyword evidence="1" id="KW-0732">Signal</keyword>
<dbReference type="Gramene" id="RZC55919">
    <property type="protein sequence ID" value="RZC55919"/>
    <property type="gene ID" value="C5167_014753"/>
</dbReference>
<feature type="signal peptide" evidence="1">
    <location>
        <begin position="1"/>
        <end position="23"/>
    </location>
</feature>
<dbReference type="EMBL" id="CM010717">
    <property type="protein sequence ID" value="RZC55919.1"/>
    <property type="molecule type" value="Genomic_DNA"/>
</dbReference>
<evidence type="ECO:0000313" key="4">
    <source>
        <dbReference type="Proteomes" id="UP000316621"/>
    </source>
</evidence>
<proteinExistence type="predicted"/>
<name>A0A4Y7J796_PAPSO</name>
<protein>
    <submittedName>
        <fullName evidence="3">Uncharacterized protein</fullName>
    </submittedName>
</protein>
<keyword evidence="4" id="KW-1185">Reference proteome</keyword>
<feature type="chain" id="PRO_5033459286" evidence="1">
    <location>
        <begin position="24"/>
        <end position="84"/>
    </location>
</feature>
<evidence type="ECO:0000313" key="2">
    <source>
        <dbReference type="EMBL" id="RZC55919.1"/>
    </source>
</evidence>
<sequence>MAKMSMFFCFFLFVLIAVPAASSASSRMLLQSNRCPIVPRSSRSSLCGRVVCVRQVFCTLNVLICPDGQYAFKPCCGCERCCPL</sequence>
<dbReference type="Proteomes" id="UP000316621">
    <property type="component" value="Chromosome 3"/>
</dbReference>